<reference evidence="2 3" key="1">
    <citation type="submission" date="2012-10" db="EMBL/GenBank/DDBJ databases">
        <authorList>
            <person name="Zafar N."/>
            <person name="Inman J."/>
            <person name="Hall N."/>
            <person name="Lorenzi H."/>
            <person name="Caler E."/>
        </authorList>
    </citation>
    <scope>NUCLEOTIDE SEQUENCE [LARGE SCALE GENOMIC DNA]</scope>
    <source>
        <strain evidence="2 3">IP1</strain>
    </source>
</reference>
<keyword evidence="1" id="KW-0812">Transmembrane</keyword>
<dbReference type="RefSeq" id="XP_004255605.1">
    <property type="nucleotide sequence ID" value="XM_004255557.1"/>
</dbReference>
<dbReference type="GeneID" id="14887888"/>
<feature type="transmembrane region" description="Helical" evidence="1">
    <location>
        <begin position="42"/>
        <end position="66"/>
    </location>
</feature>
<keyword evidence="1" id="KW-0472">Membrane</keyword>
<name>A0A0A1U3N2_ENTIV</name>
<keyword evidence="3" id="KW-1185">Reference proteome</keyword>
<dbReference type="VEuPathDB" id="AmoebaDB:EIN_473760"/>
<gene>
    <name evidence="2" type="ORF">EIN_473760</name>
</gene>
<keyword evidence="1" id="KW-1133">Transmembrane helix</keyword>
<evidence type="ECO:0000256" key="1">
    <source>
        <dbReference type="SAM" id="Phobius"/>
    </source>
</evidence>
<dbReference type="PANTHER" id="PTHR45756:SF1">
    <property type="entry name" value="PROTEIN KINASE DOMAIN CONTAINING PROTEIN"/>
    <property type="match status" value="1"/>
</dbReference>
<organism evidence="2 3">
    <name type="scientific">Entamoeba invadens IP1</name>
    <dbReference type="NCBI Taxonomy" id="370355"/>
    <lineage>
        <taxon>Eukaryota</taxon>
        <taxon>Amoebozoa</taxon>
        <taxon>Evosea</taxon>
        <taxon>Archamoebae</taxon>
        <taxon>Mastigamoebida</taxon>
        <taxon>Entamoebidae</taxon>
        <taxon>Entamoeba</taxon>
    </lineage>
</organism>
<dbReference type="EMBL" id="KB206689">
    <property type="protein sequence ID" value="ELP88834.1"/>
    <property type="molecule type" value="Genomic_DNA"/>
</dbReference>
<dbReference type="AlphaFoldDB" id="A0A0A1U3N2"/>
<evidence type="ECO:0000313" key="2">
    <source>
        <dbReference type="EMBL" id="ELP88834.1"/>
    </source>
</evidence>
<dbReference type="Proteomes" id="UP000014680">
    <property type="component" value="Unassembled WGS sequence"/>
</dbReference>
<dbReference type="PANTHER" id="PTHR45756">
    <property type="entry name" value="PALMITOYLTRANSFERASE"/>
    <property type="match status" value="1"/>
</dbReference>
<evidence type="ECO:0000313" key="3">
    <source>
        <dbReference type="Proteomes" id="UP000014680"/>
    </source>
</evidence>
<dbReference type="KEGG" id="eiv:EIN_473760"/>
<proteinExistence type="predicted"/>
<sequence>MEFNCNSKSYDPKTRQCSERSVSNKFGPSGDECVHKTNVLSIILPIIFGIFIVVIIITISCILFCIHYRKEEKLRKSLVKEFLLKDLKKKEVDIIYIGTQKTHFEGEIAVQKDGECKFMIGNDRTSLLKIQFTTQNDKEKFELNVKPSIPVSIKKGRAVEFTVAVHPLCTL</sequence>
<protein>
    <submittedName>
        <fullName evidence="2">Uncharacterized protein</fullName>
    </submittedName>
</protein>
<dbReference type="InterPro" id="IPR053215">
    <property type="entry name" value="TKL_Ser/Thr_kinase"/>
</dbReference>
<accession>A0A0A1U3N2</accession>